<evidence type="ECO:0000259" key="1">
    <source>
        <dbReference type="Pfam" id="PF14594"/>
    </source>
</evidence>
<dbReference type="KEGG" id="nno:NONO_c73540"/>
<proteinExistence type="predicted"/>
<accession>W5TRU7</accession>
<dbReference type="PATRIC" id="fig|1415166.3.peg.7546"/>
<name>W5TRU7_9NOCA</name>
<dbReference type="eggNOG" id="ENOG5031DPM">
    <property type="taxonomic scope" value="Bacteria"/>
</dbReference>
<evidence type="ECO:0000313" key="3">
    <source>
        <dbReference type="Proteomes" id="UP000019150"/>
    </source>
</evidence>
<dbReference type="RefSeq" id="WP_025353385.1">
    <property type="nucleotide sequence ID" value="NZ_CP006850.1"/>
</dbReference>
<gene>
    <name evidence="2" type="ORF">NONO_c73540</name>
</gene>
<organism evidence="2 3">
    <name type="scientific">Nocardia nova SH22a</name>
    <dbReference type="NCBI Taxonomy" id="1415166"/>
    <lineage>
        <taxon>Bacteria</taxon>
        <taxon>Bacillati</taxon>
        <taxon>Actinomycetota</taxon>
        <taxon>Actinomycetes</taxon>
        <taxon>Mycobacteriales</taxon>
        <taxon>Nocardiaceae</taxon>
        <taxon>Nocardia</taxon>
    </lineage>
</organism>
<dbReference type="AlphaFoldDB" id="W5TRU7"/>
<protein>
    <recommendedName>
        <fullName evidence="1">Gp28/Gp37-like domain-containing protein</fullName>
    </recommendedName>
</protein>
<dbReference type="OrthoDB" id="4410004at2"/>
<dbReference type="STRING" id="1415166.NONO_c73540"/>
<sequence length="564" mass="62418">MPAPVTDINFGLSLEEQCESIWRATREHERRQLAMGAADPVVELFDAEMRLQFLIRDELSQGLVLPSNDTGTVDLAVPFDSPAGQWLWEEDARIQRGEGRNANIIIEYCGSRIGGMYDSLDLDLDEETGDQIVTAHFLTDYERLKWYSCWSNPWFPEWCQWPQVFMVPGPITWILPLMLDLQIQREAGSTWALPPDPMDPAQRGSHDQSTYSMVVRPISFLEAMASGVLWGIAISRFKNFHDLAKPIMDDGEVCAEIEIYKEGDPDPWPGANLRPGTRIVSFVDRSGRYSGTAQGGTIFDGLIQTVEGFLGDMIDSTSALVTDSSIPPEYYDPTLPPRTQKQLPFVVWRDGEISGLDRYKYKRTGSKGIQVVTGGHSMPGVNELISAAIQTAGDLIAAAIVVPPIGGAVDAVLAPLYTDALFAFMKAVSAARAATQGWTRYFELFSGSAGNAYTLSSLLVLRAGFWKTRAFDSVQFGARDAAPFVIGAAGHVWLNDRCGFTIRGDRTGRIYMDRVSKVELRWDRQTPPTWVITIGSDEDLQDPLAAAWAKLEEFDGALQQVGLV</sequence>
<evidence type="ECO:0000313" key="2">
    <source>
        <dbReference type="EMBL" id="AHH22110.1"/>
    </source>
</evidence>
<reference evidence="2 3" key="1">
    <citation type="journal article" date="2014" name="Appl. Environ. Microbiol.">
        <title>Insights into the Microbial Degradation of Rubber and Gutta-Percha by Analysis of the Complete Genome of Nocardia nova SH22a.</title>
        <authorList>
            <person name="Luo Q."/>
            <person name="Hiessl S."/>
            <person name="Poehlein A."/>
            <person name="Daniel R."/>
            <person name="Steinbuchel A."/>
        </authorList>
    </citation>
    <scope>NUCLEOTIDE SEQUENCE [LARGE SCALE GENOMIC DNA]</scope>
    <source>
        <strain evidence="2">SH22a</strain>
    </source>
</reference>
<dbReference type="Pfam" id="PF14594">
    <property type="entry name" value="Sipho_Gp37"/>
    <property type="match status" value="1"/>
</dbReference>
<dbReference type="Proteomes" id="UP000019150">
    <property type="component" value="Chromosome"/>
</dbReference>
<feature type="domain" description="Gp28/Gp37-like" evidence="1">
    <location>
        <begin position="42"/>
        <end position="536"/>
    </location>
</feature>
<keyword evidence="3" id="KW-1185">Reference proteome</keyword>
<dbReference type="InterPro" id="IPR029432">
    <property type="entry name" value="Gp28/Gp37-like_dom"/>
</dbReference>
<dbReference type="EMBL" id="CP006850">
    <property type="protein sequence ID" value="AHH22110.1"/>
    <property type="molecule type" value="Genomic_DNA"/>
</dbReference>
<dbReference type="HOGENOM" id="CLU_032806_0_0_11"/>